<evidence type="ECO:0000313" key="2">
    <source>
        <dbReference type="Proteomes" id="UP000304148"/>
    </source>
</evidence>
<sequence length="48" mass="5417">MRTQSLGPNIFMDYGGRVAIYVAVTIQRLFGDKAILNGLFFAHRSWGK</sequence>
<accession>A0A383RGC8</accession>
<evidence type="ECO:0000313" key="1">
    <source>
        <dbReference type="EMBL" id="SYX86157.1"/>
    </source>
</evidence>
<proteinExistence type="predicted"/>
<dbReference type="AlphaFoldDB" id="A0A383RGC8"/>
<protein>
    <submittedName>
        <fullName evidence="1">Uncharacterized protein</fullName>
    </submittedName>
</protein>
<dbReference type="EMBL" id="LS992241">
    <property type="protein sequence ID" value="SYX86157.1"/>
    <property type="molecule type" value="Genomic_DNA"/>
</dbReference>
<reference evidence="2" key="1">
    <citation type="submission" date="2018-08" db="EMBL/GenBank/DDBJ databases">
        <authorList>
            <person name="Chevrot R."/>
        </authorList>
    </citation>
    <scope>NUCLEOTIDE SEQUENCE [LARGE SCALE GENOMIC DNA]</scope>
</reference>
<organism evidence="1 2">
    <name type="scientific">Paenibacillus alvei</name>
    <name type="common">Bacillus alvei</name>
    <dbReference type="NCBI Taxonomy" id="44250"/>
    <lineage>
        <taxon>Bacteria</taxon>
        <taxon>Bacillati</taxon>
        <taxon>Bacillota</taxon>
        <taxon>Bacilli</taxon>
        <taxon>Bacillales</taxon>
        <taxon>Paenibacillaceae</taxon>
        <taxon>Paenibacillus</taxon>
    </lineage>
</organism>
<dbReference type="Proteomes" id="UP000304148">
    <property type="component" value="Chromosome"/>
</dbReference>
<gene>
    <name evidence="1" type="ORF">PBLR_14579</name>
</gene>
<name>A0A383RGC8_PAEAL</name>